<dbReference type="InterPro" id="IPR058328">
    <property type="entry name" value="DUF8015"/>
</dbReference>
<protein>
    <submittedName>
        <fullName evidence="2">Uncharacterized protein</fullName>
    </submittedName>
</protein>
<keyword evidence="1" id="KW-1133">Transmembrane helix</keyword>
<dbReference type="EMBL" id="LOPU01000029">
    <property type="protein sequence ID" value="KTG08934.1"/>
    <property type="molecule type" value="Genomic_DNA"/>
</dbReference>
<proteinExistence type="predicted"/>
<dbReference type="AlphaFoldDB" id="A0A0W1R621"/>
<name>A0A0W1R621_9EURY</name>
<keyword evidence="1" id="KW-0812">Transmembrane</keyword>
<dbReference type="Pfam" id="PF26047">
    <property type="entry name" value="DUF8015"/>
    <property type="match status" value="1"/>
</dbReference>
<comment type="caution">
    <text evidence="2">The sequence shown here is derived from an EMBL/GenBank/DDBJ whole genome shotgun (WGS) entry which is preliminary data.</text>
</comment>
<dbReference type="Proteomes" id="UP000054387">
    <property type="component" value="Unassembled WGS sequence"/>
</dbReference>
<keyword evidence="1" id="KW-0472">Membrane</keyword>
<accession>A0A0W1R621</accession>
<gene>
    <name evidence="2" type="ORF">AUR64_14080</name>
</gene>
<reference evidence="2 3" key="1">
    <citation type="submission" date="2015-12" db="EMBL/GenBank/DDBJ databases">
        <title>Haloprofundus marisrubri gen. nov., sp. nov., an extremely halophilic archaeon isolated from the Discovery deep brine-seawater interface in the Red Sea.</title>
        <authorList>
            <person name="Zhang G."/>
            <person name="Stingl U."/>
            <person name="Rashid M."/>
        </authorList>
    </citation>
    <scope>NUCLEOTIDE SEQUENCE [LARGE SCALE GENOMIC DNA]</scope>
    <source>
        <strain evidence="2 3">SB9</strain>
    </source>
</reference>
<organism evidence="2 3">
    <name type="scientific">Haloprofundus marisrubri</name>
    <dbReference type="NCBI Taxonomy" id="1514971"/>
    <lineage>
        <taxon>Archaea</taxon>
        <taxon>Methanobacteriati</taxon>
        <taxon>Methanobacteriota</taxon>
        <taxon>Stenosarchaea group</taxon>
        <taxon>Halobacteria</taxon>
        <taxon>Halobacteriales</taxon>
        <taxon>Haloferacaceae</taxon>
        <taxon>Haloprofundus</taxon>
    </lineage>
</organism>
<evidence type="ECO:0000313" key="2">
    <source>
        <dbReference type="EMBL" id="KTG08934.1"/>
    </source>
</evidence>
<sequence length="76" mass="7459">MSVSNDPLDAVVDVPDGVSRYDVVLVLIPALLLAGVAAAVVSSLAIAYGAALGAVPASGTVGYALFVDSPVESTAE</sequence>
<evidence type="ECO:0000256" key="1">
    <source>
        <dbReference type="SAM" id="Phobius"/>
    </source>
</evidence>
<keyword evidence="3" id="KW-1185">Reference proteome</keyword>
<feature type="transmembrane region" description="Helical" evidence="1">
    <location>
        <begin position="23"/>
        <end position="48"/>
    </location>
</feature>
<dbReference type="RefSeq" id="WP_058582087.1">
    <property type="nucleotide sequence ID" value="NZ_LOPU01000029.1"/>
</dbReference>
<evidence type="ECO:0000313" key="3">
    <source>
        <dbReference type="Proteomes" id="UP000054387"/>
    </source>
</evidence>